<feature type="compositionally biased region" description="Basic residues" evidence="1">
    <location>
        <begin position="123"/>
        <end position="135"/>
    </location>
</feature>
<proteinExistence type="predicted"/>
<name>A0A9D5B4A3_PEA</name>
<sequence length="276" mass="31757">MNNCFASIEIQNGSNFKKWKKDLEFSLGIADLDMALRKTKPVINDQSTPEEKEKIAKWERSDRLSLCAMKRTISEHLISGFPEKENAKKYLTAIGERFQCVAEEEKLKKERSDLALLTFHAKPHSGKNSWKNKKNTRNDSHRYPKFRKPGNGQHHNVEGPKHVSFMKSFGCFWCKENGHKKTGCHAFKAWLDNKNKSRGNHLAFFCFESNLVDVPINSWWLDSGSITHIDVSLHGFKNQRRPNLRENKLGVGNDLEVIVELLRDVSLVLGTGFELF</sequence>
<feature type="region of interest" description="Disordered" evidence="1">
    <location>
        <begin position="123"/>
        <end position="157"/>
    </location>
</feature>
<dbReference type="Proteomes" id="UP001058974">
    <property type="component" value="Chromosome 2"/>
</dbReference>
<evidence type="ECO:0000256" key="1">
    <source>
        <dbReference type="SAM" id="MobiDB-lite"/>
    </source>
</evidence>
<evidence type="ECO:0000313" key="2">
    <source>
        <dbReference type="EMBL" id="KAI5434917.1"/>
    </source>
</evidence>
<comment type="caution">
    <text evidence="2">The sequence shown here is derived from an EMBL/GenBank/DDBJ whole genome shotgun (WGS) entry which is preliminary data.</text>
</comment>
<accession>A0A9D5B4A3</accession>
<evidence type="ECO:0000313" key="3">
    <source>
        <dbReference type="Proteomes" id="UP001058974"/>
    </source>
</evidence>
<dbReference type="EMBL" id="JAMSHJ010000002">
    <property type="protein sequence ID" value="KAI5434917.1"/>
    <property type="molecule type" value="Genomic_DNA"/>
</dbReference>
<dbReference type="AlphaFoldDB" id="A0A9D5B4A3"/>
<protein>
    <submittedName>
        <fullName evidence="2">Uncharacterized protein</fullName>
    </submittedName>
</protein>
<organism evidence="2 3">
    <name type="scientific">Pisum sativum</name>
    <name type="common">Garden pea</name>
    <name type="synonym">Lathyrus oleraceus</name>
    <dbReference type="NCBI Taxonomy" id="3888"/>
    <lineage>
        <taxon>Eukaryota</taxon>
        <taxon>Viridiplantae</taxon>
        <taxon>Streptophyta</taxon>
        <taxon>Embryophyta</taxon>
        <taxon>Tracheophyta</taxon>
        <taxon>Spermatophyta</taxon>
        <taxon>Magnoliopsida</taxon>
        <taxon>eudicotyledons</taxon>
        <taxon>Gunneridae</taxon>
        <taxon>Pentapetalae</taxon>
        <taxon>rosids</taxon>
        <taxon>fabids</taxon>
        <taxon>Fabales</taxon>
        <taxon>Fabaceae</taxon>
        <taxon>Papilionoideae</taxon>
        <taxon>50 kb inversion clade</taxon>
        <taxon>NPAAA clade</taxon>
        <taxon>Hologalegina</taxon>
        <taxon>IRL clade</taxon>
        <taxon>Fabeae</taxon>
        <taxon>Lathyrus</taxon>
    </lineage>
</organism>
<dbReference type="Gramene" id="Psat02G0165800-T1">
    <property type="protein sequence ID" value="KAI5434917.1"/>
    <property type="gene ID" value="KIW84_021658"/>
</dbReference>
<reference evidence="2 3" key="1">
    <citation type="journal article" date="2022" name="Nat. Genet.">
        <title>Improved pea reference genome and pan-genome highlight genomic features and evolutionary characteristics.</title>
        <authorList>
            <person name="Yang T."/>
            <person name="Liu R."/>
            <person name="Luo Y."/>
            <person name="Hu S."/>
            <person name="Wang D."/>
            <person name="Wang C."/>
            <person name="Pandey M.K."/>
            <person name="Ge S."/>
            <person name="Xu Q."/>
            <person name="Li N."/>
            <person name="Li G."/>
            <person name="Huang Y."/>
            <person name="Saxena R.K."/>
            <person name="Ji Y."/>
            <person name="Li M."/>
            <person name="Yan X."/>
            <person name="He Y."/>
            <person name="Liu Y."/>
            <person name="Wang X."/>
            <person name="Xiang C."/>
            <person name="Varshney R.K."/>
            <person name="Ding H."/>
            <person name="Gao S."/>
            <person name="Zong X."/>
        </authorList>
    </citation>
    <scope>NUCLEOTIDE SEQUENCE [LARGE SCALE GENOMIC DNA]</scope>
    <source>
        <strain evidence="2 3">cv. Zhongwan 6</strain>
    </source>
</reference>
<keyword evidence="3" id="KW-1185">Reference proteome</keyword>
<gene>
    <name evidence="2" type="ORF">KIW84_021658</name>
</gene>